<reference evidence="6 7" key="1">
    <citation type="submission" date="2019-03" db="EMBL/GenBank/DDBJ databases">
        <title>Sequencing 23 genomes of Wallemia ichthyophaga.</title>
        <authorList>
            <person name="Gostincar C."/>
        </authorList>
    </citation>
    <scope>NUCLEOTIDE SEQUENCE [LARGE SCALE GENOMIC DNA]</scope>
    <source>
        <strain evidence="6 7">EXF-5753</strain>
    </source>
</reference>
<protein>
    <recommendedName>
        <fullName evidence="5">Sm domain-containing protein</fullName>
    </recommendedName>
</protein>
<dbReference type="GO" id="GO:0003723">
    <property type="term" value="F:RNA binding"/>
    <property type="evidence" value="ECO:0007669"/>
    <property type="project" value="UniProtKB-UniRule"/>
</dbReference>
<keyword evidence="4" id="KW-0507">mRNA processing</keyword>
<dbReference type="Pfam" id="PF01423">
    <property type="entry name" value="LSM"/>
    <property type="match status" value="1"/>
</dbReference>
<comment type="subcellular location">
    <subcellularLocation>
        <location evidence="4">Nucleus</location>
    </subcellularLocation>
</comment>
<dbReference type="OrthoDB" id="268799at2759"/>
<evidence type="ECO:0000259" key="5">
    <source>
        <dbReference type="SMART" id="SM00651"/>
    </source>
</evidence>
<accession>A0A4T0FTE8</accession>
<dbReference type="EMBL" id="SPNW01000009">
    <property type="protein sequence ID" value="TIA91929.1"/>
    <property type="molecule type" value="Genomic_DNA"/>
</dbReference>
<evidence type="ECO:0000313" key="7">
    <source>
        <dbReference type="Proteomes" id="UP000310189"/>
    </source>
</evidence>
<dbReference type="SMART" id="SM00651">
    <property type="entry name" value="Sm"/>
    <property type="match status" value="1"/>
</dbReference>
<dbReference type="GO" id="GO:0005681">
    <property type="term" value="C:spliceosomal complex"/>
    <property type="evidence" value="ECO:0007669"/>
    <property type="project" value="UniProtKB-KW"/>
</dbReference>
<dbReference type="GO" id="GO:0000398">
    <property type="term" value="P:mRNA splicing, via spliceosome"/>
    <property type="evidence" value="ECO:0007669"/>
    <property type="project" value="InterPro"/>
</dbReference>
<evidence type="ECO:0000256" key="3">
    <source>
        <dbReference type="ARBA" id="ARBA00023274"/>
    </source>
</evidence>
<proteinExistence type="inferred from homology"/>
<comment type="caution">
    <text evidence="6">The sequence shown here is derived from an EMBL/GenBank/DDBJ whole genome shotgun (WGS) entry which is preliminary data.</text>
</comment>
<dbReference type="PANTHER" id="PTHR11021:SF0">
    <property type="entry name" value="SMALL NUCLEAR RIBONUCLEOPROTEIN F"/>
    <property type="match status" value="1"/>
</dbReference>
<dbReference type="Gene3D" id="2.30.30.100">
    <property type="match status" value="1"/>
</dbReference>
<keyword evidence="4" id="KW-0539">Nucleus</keyword>
<keyword evidence="2 4" id="KW-0508">mRNA splicing</keyword>
<comment type="similarity">
    <text evidence="4">Belongs to the snRNP Sm proteins family. SmF/LSm6 subfamily.</text>
</comment>
<evidence type="ECO:0000256" key="2">
    <source>
        <dbReference type="ARBA" id="ARBA00023187"/>
    </source>
</evidence>
<gene>
    <name evidence="6" type="ORF">E3P99_00847</name>
</gene>
<dbReference type="Proteomes" id="UP000310189">
    <property type="component" value="Unassembled WGS sequence"/>
</dbReference>
<dbReference type="SUPFAM" id="SSF50182">
    <property type="entry name" value="Sm-like ribonucleoproteins"/>
    <property type="match status" value="1"/>
</dbReference>
<name>A0A4T0FTE8_9BASI</name>
<keyword evidence="1 4" id="KW-0747">Spliceosome</keyword>
<keyword evidence="7" id="KW-1185">Reference proteome</keyword>
<keyword evidence="3 4" id="KW-0687">Ribonucleoprotein</keyword>
<organism evidence="6 7">
    <name type="scientific">Wallemia hederae</name>
    <dbReference type="NCBI Taxonomy" id="1540922"/>
    <lineage>
        <taxon>Eukaryota</taxon>
        <taxon>Fungi</taxon>
        <taxon>Dikarya</taxon>
        <taxon>Basidiomycota</taxon>
        <taxon>Wallemiomycotina</taxon>
        <taxon>Wallemiomycetes</taxon>
        <taxon>Wallemiales</taxon>
        <taxon>Wallemiaceae</taxon>
        <taxon>Wallemia</taxon>
    </lineage>
</organism>
<dbReference type="PANTHER" id="PTHR11021">
    <property type="entry name" value="SMALL NUCLEAR RIBONUCLEOPROTEIN F SNRNP-F"/>
    <property type="match status" value="1"/>
</dbReference>
<dbReference type="AlphaFoldDB" id="A0A4T0FTE8"/>
<evidence type="ECO:0000256" key="1">
    <source>
        <dbReference type="ARBA" id="ARBA00022728"/>
    </source>
</evidence>
<keyword evidence="4" id="KW-0694">RNA-binding</keyword>
<dbReference type="InterPro" id="IPR010920">
    <property type="entry name" value="LSM_dom_sf"/>
</dbReference>
<evidence type="ECO:0000313" key="6">
    <source>
        <dbReference type="EMBL" id="TIA91929.1"/>
    </source>
</evidence>
<evidence type="ECO:0000256" key="4">
    <source>
        <dbReference type="PIRNR" id="PIRNR006609"/>
    </source>
</evidence>
<feature type="domain" description="Sm" evidence="5">
    <location>
        <begin position="21"/>
        <end position="106"/>
    </location>
</feature>
<sequence>MSSVVQSDTKGPTYKPQSPSAFLKAIVGKNVIVKLNSGLLYTGILQCLDGYMNLVVSNAREDTGIAGIPSTNTYGEAFISWAIWAATNAAHRGNNANENTVLYISAAEAL</sequence>
<dbReference type="InterPro" id="IPR016487">
    <property type="entry name" value="Lsm6/sSmF"/>
</dbReference>
<dbReference type="InterPro" id="IPR001163">
    <property type="entry name" value="Sm_dom_euk/arc"/>
</dbReference>